<dbReference type="AlphaFoldDB" id="A0A336L1W9"/>
<dbReference type="EMBL" id="UFQS01000838">
    <property type="protein sequence ID" value="SSX07190.1"/>
    <property type="molecule type" value="Genomic_DNA"/>
</dbReference>
<reference evidence="2" key="2">
    <citation type="submission" date="2018-07" db="EMBL/GenBank/DDBJ databases">
        <authorList>
            <person name="Quirk P.G."/>
            <person name="Krulwich T.A."/>
        </authorList>
    </citation>
    <scope>NUCLEOTIDE SEQUENCE</scope>
</reference>
<gene>
    <name evidence="1" type="primary">CSON014612</name>
</gene>
<dbReference type="EMBL" id="UFQT01000838">
    <property type="protein sequence ID" value="SSX27533.1"/>
    <property type="molecule type" value="Genomic_DNA"/>
</dbReference>
<protein>
    <submittedName>
        <fullName evidence="1">CSON014612 protein</fullName>
    </submittedName>
</protein>
<accession>A0A336L1W9</accession>
<evidence type="ECO:0000313" key="2">
    <source>
        <dbReference type="EMBL" id="SSX27533.1"/>
    </source>
</evidence>
<evidence type="ECO:0000313" key="1">
    <source>
        <dbReference type="EMBL" id="SSX07190.1"/>
    </source>
</evidence>
<reference evidence="1" key="1">
    <citation type="submission" date="2018-04" db="EMBL/GenBank/DDBJ databases">
        <authorList>
            <person name="Go L.Y."/>
            <person name="Mitchell J.A."/>
        </authorList>
    </citation>
    <scope>NUCLEOTIDE SEQUENCE</scope>
    <source>
        <tissue evidence="1">Whole organism</tissue>
    </source>
</reference>
<name>A0A336L1W9_CULSO</name>
<dbReference type="VEuPathDB" id="VectorBase:CSON014612"/>
<proteinExistence type="predicted"/>
<organism evidence="1">
    <name type="scientific">Culicoides sonorensis</name>
    <name type="common">Biting midge</name>
    <dbReference type="NCBI Taxonomy" id="179676"/>
    <lineage>
        <taxon>Eukaryota</taxon>
        <taxon>Metazoa</taxon>
        <taxon>Ecdysozoa</taxon>
        <taxon>Arthropoda</taxon>
        <taxon>Hexapoda</taxon>
        <taxon>Insecta</taxon>
        <taxon>Pterygota</taxon>
        <taxon>Neoptera</taxon>
        <taxon>Endopterygota</taxon>
        <taxon>Diptera</taxon>
        <taxon>Nematocera</taxon>
        <taxon>Chironomoidea</taxon>
        <taxon>Ceratopogonidae</taxon>
        <taxon>Ceratopogoninae</taxon>
        <taxon>Culicoides</taxon>
        <taxon>Monoculicoides</taxon>
    </lineage>
</organism>
<sequence length="103" mass="11871">MNFKKKVDQFLFQSVVAAAVYGVNIHTLRSRLAKVRAQRVYENPKNRSVSTNFSSKQVFNVTQEQQLSTYLDRCSKLHYGLSLKTQCLAYEFARHSVSEQLGH</sequence>